<reference evidence="1 2" key="1">
    <citation type="journal article" date="2019" name="Commun. Biol.">
        <title>The bagworm genome reveals a unique fibroin gene that provides high tensile strength.</title>
        <authorList>
            <person name="Kono N."/>
            <person name="Nakamura H."/>
            <person name="Ohtoshi R."/>
            <person name="Tomita M."/>
            <person name="Numata K."/>
            <person name="Arakawa K."/>
        </authorList>
    </citation>
    <scope>NUCLEOTIDE SEQUENCE [LARGE SCALE GENOMIC DNA]</scope>
</reference>
<gene>
    <name evidence="1" type="ORF">EVAR_65813_1</name>
</gene>
<name>A0A4C1ZLQ7_EUMVA</name>
<dbReference type="AlphaFoldDB" id="A0A4C1ZLQ7"/>
<proteinExistence type="predicted"/>
<sequence>ILLHIIIECGVLIPTSSARAAAGAAAELRPKTANENLLILGDRRVTALSSDKLSYFSESGARLTYPIQSREAESAIKSAIPEFISEVVDRPTEIISVHPALRFPKTTHFLSRRRLMPYSTSGRTGNSDLPEIECVDEMERIHPDSGAREMGARIEKWAYRNLNMFRNHLYAHAFI</sequence>
<evidence type="ECO:0000313" key="1">
    <source>
        <dbReference type="EMBL" id="GBP88820.1"/>
    </source>
</evidence>
<feature type="non-terminal residue" evidence="1">
    <location>
        <position position="1"/>
    </location>
</feature>
<keyword evidence="2" id="KW-1185">Reference proteome</keyword>
<organism evidence="1 2">
    <name type="scientific">Eumeta variegata</name>
    <name type="common">Bagworm moth</name>
    <name type="synonym">Eumeta japonica</name>
    <dbReference type="NCBI Taxonomy" id="151549"/>
    <lineage>
        <taxon>Eukaryota</taxon>
        <taxon>Metazoa</taxon>
        <taxon>Ecdysozoa</taxon>
        <taxon>Arthropoda</taxon>
        <taxon>Hexapoda</taxon>
        <taxon>Insecta</taxon>
        <taxon>Pterygota</taxon>
        <taxon>Neoptera</taxon>
        <taxon>Endopterygota</taxon>
        <taxon>Lepidoptera</taxon>
        <taxon>Glossata</taxon>
        <taxon>Ditrysia</taxon>
        <taxon>Tineoidea</taxon>
        <taxon>Psychidae</taxon>
        <taxon>Oiketicinae</taxon>
        <taxon>Eumeta</taxon>
    </lineage>
</organism>
<comment type="caution">
    <text evidence="1">The sequence shown here is derived from an EMBL/GenBank/DDBJ whole genome shotgun (WGS) entry which is preliminary data.</text>
</comment>
<dbReference type="EMBL" id="BGZK01001961">
    <property type="protein sequence ID" value="GBP88820.1"/>
    <property type="molecule type" value="Genomic_DNA"/>
</dbReference>
<protein>
    <submittedName>
        <fullName evidence="1">Uncharacterized protein</fullName>
    </submittedName>
</protein>
<accession>A0A4C1ZLQ7</accession>
<evidence type="ECO:0000313" key="2">
    <source>
        <dbReference type="Proteomes" id="UP000299102"/>
    </source>
</evidence>
<dbReference type="Proteomes" id="UP000299102">
    <property type="component" value="Unassembled WGS sequence"/>
</dbReference>